<evidence type="ECO:0000313" key="2">
    <source>
        <dbReference type="Proteomes" id="UP001374535"/>
    </source>
</evidence>
<dbReference type="EMBL" id="CP144695">
    <property type="protein sequence ID" value="WVZ06653.1"/>
    <property type="molecule type" value="Genomic_DNA"/>
</dbReference>
<dbReference type="AlphaFoldDB" id="A0AAQ3NEP9"/>
<proteinExistence type="predicted"/>
<evidence type="ECO:0000313" key="1">
    <source>
        <dbReference type="EMBL" id="WVZ06653.1"/>
    </source>
</evidence>
<accession>A0AAQ3NEP9</accession>
<keyword evidence="2" id="KW-1185">Reference proteome</keyword>
<organism evidence="1 2">
    <name type="scientific">Vigna mungo</name>
    <name type="common">Black gram</name>
    <name type="synonym">Phaseolus mungo</name>
    <dbReference type="NCBI Taxonomy" id="3915"/>
    <lineage>
        <taxon>Eukaryota</taxon>
        <taxon>Viridiplantae</taxon>
        <taxon>Streptophyta</taxon>
        <taxon>Embryophyta</taxon>
        <taxon>Tracheophyta</taxon>
        <taxon>Spermatophyta</taxon>
        <taxon>Magnoliopsida</taxon>
        <taxon>eudicotyledons</taxon>
        <taxon>Gunneridae</taxon>
        <taxon>Pentapetalae</taxon>
        <taxon>rosids</taxon>
        <taxon>fabids</taxon>
        <taxon>Fabales</taxon>
        <taxon>Fabaceae</taxon>
        <taxon>Papilionoideae</taxon>
        <taxon>50 kb inversion clade</taxon>
        <taxon>NPAAA clade</taxon>
        <taxon>indigoferoid/millettioid clade</taxon>
        <taxon>Phaseoleae</taxon>
        <taxon>Vigna</taxon>
    </lineage>
</organism>
<dbReference type="Proteomes" id="UP001374535">
    <property type="component" value="Chromosome 6"/>
</dbReference>
<reference evidence="1 2" key="1">
    <citation type="journal article" date="2023" name="Life. Sci Alliance">
        <title>Evolutionary insights into 3D genome organization and epigenetic landscape of Vigna mungo.</title>
        <authorList>
            <person name="Junaid A."/>
            <person name="Singh B."/>
            <person name="Bhatia S."/>
        </authorList>
    </citation>
    <scope>NUCLEOTIDE SEQUENCE [LARGE SCALE GENOMIC DNA]</scope>
    <source>
        <strain evidence="1">Urdbean</strain>
    </source>
</reference>
<protein>
    <submittedName>
        <fullName evidence="1">Uncharacterized protein</fullName>
    </submittedName>
</protein>
<name>A0AAQ3NEP9_VIGMU</name>
<sequence length="101" mass="11020">MKWPLESSTQCHPSRCSSFSTLLPQTMQRTLSSSTSTRTSLRLYPGRCALYTCASGVSLNSMWELRIGEGSAGKAMKGGGGLDCVRPMVWCCWAWYGSQVG</sequence>
<gene>
    <name evidence="1" type="ORF">V8G54_019999</name>
</gene>